<dbReference type="InterPro" id="IPR023927">
    <property type="entry name" value="SbnA"/>
</dbReference>
<dbReference type="Gene3D" id="3.40.50.1100">
    <property type="match status" value="2"/>
</dbReference>
<organism evidence="6 7">
    <name type="scientific">Actinokineospora diospyrosa</name>
    <dbReference type="NCBI Taxonomy" id="103728"/>
    <lineage>
        <taxon>Bacteria</taxon>
        <taxon>Bacillati</taxon>
        <taxon>Actinomycetota</taxon>
        <taxon>Actinomycetes</taxon>
        <taxon>Pseudonocardiales</taxon>
        <taxon>Pseudonocardiaceae</taxon>
        <taxon>Actinokineospora</taxon>
    </lineage>
</organism>
<dbReference type="RefSeq" id="WP_253888098.1">
    <property type="nucleotide sequence ID" value="NZ_BAAAVB010000014.1"/>
</dbReference>
<evidence type="ECO:0000256" key="3">
    <source>
        <dbReference type="ARBA" id="ARBA00022679"/>
    </source>
</evidence>
<keyword evidence="4" id="KW-0663">Pyridoxal phosphate</keyword>
<dbReference type="PANTHER" id="PTHR10314">
    <property type="entry name" value="CYSTATHIONINE BETA-SYNTHASE"/>
    <property type="match status" value="1"/>
</dbReference>
<keyword evidence="3" id="KW-0808">Transferase</keyword>
<reference evidence="6 7" key="1">
    <citation type="submission" date="2022-06" db="EMBL/GenBank/DDBJ databases">
        <title>Genomic Encyclopedia of Archaeal and Bacterial Type Strains, Phase II (KMG-II): from individual species to whole genera.</title>
        <authorList>
            <person name="Goeker M."/>
        </authorList>
    </citation>
    <scope>NUCLEOTIDE SEQUENCE [LARGE SCALE GENOMIC DNA]</scope>
    <source>
        <strain evidence="6 7">DSM 44255</strain>
    </source>
</reference>
<evidence type="ECO:0000256" key="2">
    <source>
        <dbReference type="ARBA" id="ARBA00011738"/>
    </source>
</evidence>
<dbReference type="Pfam" id="PF00291">
    <property type="entry name" value="PALP"/>
    <property type="match status" value="1"/>
</dbReference>
<evidence type="ECO:0000256" key="4">
    <source>
        <dbReference type="ARBA" id="ARBA00022898"/>
    </source>
</evidence>
<dbReference type="CDD" id="cd01561">
    <property type="entry name" value="CBS_like"/>
    <property type="match status" value="1"/>
</dbReference>
<evidence type="ECO:0000259" key="5">
    <source>
        <dbReference type="Pfam" id="PF00291"/>
    </source>
</evidence>
<evidence type="ECO:0000256" key="1">
    <source>
        <dbReference type="ARBA" id="ARBA00001933"/>
    </source>
</evidence>
<dbReference type="InterPro" id="IPR050214">
    <property type="entry name" value="Cys_Synth/Cystath_Beta-Synth"/>
</dbReference>
<dbReference type="SUPFAM" id="SSF53686">
    <property type="entry name" value="Tryptophan synthase beta subunit-like PLP-dependent enzymes"/>
    <property type="match status" value="1"/>
</dbReference>
<protein>
    <submittedName>
        <fullName evidence="6">Cysteine synthase A</fullName>
    </submittedName>
</protein>
<comment type="caution">
    <text evidence="6">The sequence shown here is derived from an EMBL/GenBank/DDBJ whole genome shotgun (WGS) entry which is preliminary data.</text>
</comment>
<name>A0ABT1IET4_9PSEU</name>
<feature type="domain" description="Tryptophan synthase beta chain-like PALP" evidence="5">
    <location>
        <begin position="25"/>
        <end position="290"/>
    </location>
</feature>
<dbReference type="InterPro" id="IPR001926">
    <property type="entry name" value="TrpB-like_PALP"/>
</dbReference>
<dbReference type="NCBIfam" id="TIGR03945">
    <property type="entry name" value="PLP_SbnA_fam"/>
    <property type="match status" value="1"/>
</dbReference>
<dbReference type="InterPro" id="IPR036052">
    <property type="entry name" value="TrpB-like_PALP_sf"/>
</dbReference>
<comment type="subunit">
    <text evidence="2">Homodimer.</text>
</comment>
<keyword evidence="7" id="KW-1185">Reference proteome</keyword>
<gene>
    <name evidence="6" type="ORF">LV75_003662</name>
</gene>
<dbReference type="EMBL" id="JAMTCO010000008">
    <property type="protein sequence ID" value="MCP2271150.1"/>
    <property type="molecule type" value="Genomic_DNA"/>
</dbReference>
<dbReference type="Proteomes" id="UP001205185">
    <property type="component" value="Unassembled WGS sequence"/>
</dbReference>
<comment type="cofactor">
    <cofactor evidence="1">
        <name>pyridoxal 5'-phosphate</name>
        <dbReference type="ChEBI" id="CHEBI:597326"/>
    </cofactor>
</comment>
<proteinExistence type="predicted"/>
<evidence type="ECO:0000313" key="6">
    <source>
        <dbReference type="EMBL" id="MCP2271150.1"/>
    </source>
</evidence>
<accession>A0ABT1IET4</accession>
<sequence length="355" mass="37043">MPIITGPHQYVEDDLFIDLGATFHRGLYLKCEGFNFGGSVKLKVAAEMVDRAERSGALTPGSILVESSSGNLGVALSTVAANRGLGFVCVTDSRCNPTTVALMRALGATVHVVTTPHPTGGLVGARVALIRELLAADDRYVWTNQYANPANWTAHYRRTAPAILRRFPDLDLLFVGAGTTGTLMGCARHLRDTGSGATVVAVDTRGSVSFGGPPGRRLIPGLGMGFRPPLLDKSYVDDVVLVDEAETVRTCRALAGHGFLLGGSTGTVLAGALSWLAAHPDRRGTAVAIAPDLGERYLRSVYDDEWLLASYGPDVLGVGLPDVPGFPAAGFDGAALDGAAFDGAAPEDLPMTAAS</sequence>
<evidence type="ECO:0000313" key="7">
    <source>
        <dbReference type="Proteomes" id="UP001205185"/>
    </source>
</evidence>